<feature type="compositionally biased region" description="Basic and acidic residues" evidence="1">
    <location>
        <begin position="13"/>
        <end position="26"/>
    </location>
</feature>
<organism evidence="2">
    <name type="scientific">Rhizophora mucronata</name>
    <name type="common">Asiatic mangrove</name>
    <dbReference type="NCBI Taxonomy" id="61149"/>
    <lineage>
        <taxon>Eukaryota</taxon>
        <taxon>Viridiplantae</taxon>
        <taxon>Streptophyta</taxon>
        <taxon>Embryophyta</taxon>
        <taxon>Tracheophyta</taxon>
        <taxon>Spermatophyta</taxon>
        <taxon>Magnoliopsida</taxon>
        <taxon>eudicotyledons</taxon>
        <taxon>Gunneridae</taxon>
        <taxon>Pentapetalae</taxon>
        <taxon>rosids</taxon>
        <taxon>fabids</taxon>
        <taxon>Malpighiales</taxon>
        <taxon>Rhizophoraceae</taxon>
        <taxon>Rhizophora</taxon>
    </lineage>
</organism>
<proteinExistence type="predicted"/>
<accession>A0A2P2P903</accession>
<feature type="region of interest" description="Disordered" evidence="1">
    <location>
        <begin position="13"/>
        <end position="37"/>
    </location>
</feature>
<feature type="compositionally biased region" description="Polar residues" evidence="1">
    <location>
        <begin position="28"/>
        <end position="37"/>
    </location>
</feature>
<name>A0A2P2P903_RHIMU</name>
<dbReference type="AlphaFoldDB" id="A0A2P2P903"/>
<sequence>MIFYSTALFSNNENKRSSYPKQEHHLSTPLTNQLKKL</sequence>
<evidence type="ECO:0000256" key="1">
    <source>
        <dbReference type="SAM" id="MobiDB-lite"/>
    </source>
</evidence>
<reference evidence="2" key="1">
    <citation type="submission" date="2018-02" db="EMBL/GenBank/DDBJ databases">
        <title>Rhizophora mucronata_Transcriptome.</title>
        <authorList>
            <person name="Meera S.P."/>
            <person name="Sreeshan A."/>
            <person name="Augustine A."/>
        </authorList>
    </citation>
    <scope>NUCLEOTIDE SEQUENCE</scope>
    <source>
        <tissue evidence="2">Leaf</tissue>
    </source>
</reference>
<dbReference type="EMBL" id="GGEC01070627">
    <property type="protein sequence ID" value="MBX51111.1"/>
    <property type="molecule type" value="Transcribed_RNA"/>
</dbReference>
<protein>
    <submittedName>
        <fullName evidence="2">Uncharacterized protein</fullName>
    </submittedName>
</protein>
<evidence type="ECO:0000313" key="2">
    <source>
        <dbReference type="EMBL" id="MBX51111.1"/>
    </source>
</evidence>